<evidence type="ECO:0000256" key="11">
    <source>
        <dbReference type="RuleBase" id="RU361234"/>
    </source>
</evidence>
<accession>A0A194V3A7</accession>
<comment type="subcellular location">
    <subcellularLocation>
        <location evidence="1">Mitochondrion matrix</location>
    </subcellularLocation>
</comment>
<dbReference type="OrthoDB" id="337870at2759"/>
<reference evidence="15" key="1">
    <citation type="submission" date="2014-12" db="EMBL/GenBank/DDBJ databases">
        <title>Genome Sequence of Valsa Canker Pathogens Uncovers a Specific Adaption of Colonization on Woody Bark.</title>
        <authorList>
            <person name="Yin Z."/>
            <person name="Liu H."/>
            <person name="Gao X."/>
            <person name="Li Z."/>
            <person name="Song N."/>
            <person name="Ke X."/>
            <person name="Dai Q."/>
            <person name="Wu Y."/>
            <person name="Sun Y."/>
            <person name="Xu J.-R."/>
            <person name="Kang Z.K."/>
            <person name="Wang L."/>
            <person name="Huang L."/>
        </authorList>
    </citation>
    <scope>NUCLEOTIDE SEQUENCE [LARGE SCALE GENOMIC DNA]</scope>
    <source>
        <strain evidence="15">SXYL134</strain>
    </source>
</reference>
<feature type="compositionally biased region" description="Basic and acidic residues" evidence="12">
    <location>
        <begin position="616"/>
        <end position="630"/>
    </location>
</feature>
<dbReference type="PANTHER" id="PTHR11766">
    <property type="entry name" value="TYROSYL-TRNA SYNTHETASE"/>
    <property type="match status" value="1"/>
</dbReference>
<dbReference type="PROSITE" id="PS00178">
    <property type="entry name" value="AA_TRNA_LIGASE_I"/>
    <property type="match status" value="1"/>
</dbReference>
<evidence type="ECO:0000256" key="5">
    <source>
        <dbReference type="ARBA" id="ARBA00022741"/>
    </source>
</evidence>
<gene>
    <name evidence="14" type="ORF">VP1G_05639</name>
</gene>
<dbReference type="InterPro" id="IPR032005">
    <property type="entry name" value="TyrRSs_C"/>
</dbReference>
<dbReference type="InterPro" id="IPR002305">
    <property type="entry name" value="aa-tRNA-synth_Ic"/>
</dbReference>
<dbReference type="FunFam" id="3.40.50.620:FF:000227">
    <property type="entry name" value="Tyrosine--tRNA ligase"/>
    <property type="match status" value="1"/>
</dbReference>
<dbReference type="GO" id="GO:0006397">
    <property type="term" value="P:mRNA processing"/>
    <property type="evidence" value="ECO:0007669"/>
    <property type="project" value="UniProtKB-KW"/>
</dbReference>
<dbReference type="SUPFAM" id="SSF52374">
    <property type="entry name" value="Nucleotidylyl transferase"/>
    <property type="match status" value="1"/>
</dbReference>
<dbReference type="Gene3D" id="3.10.290.10">
    <property type="entry name" value="RNA-binding S4 domain"/>
    <property type="match status" value="1"/>
</dbReference>
<evidence type="ECO:0000256" key="7">
    <source>
        <dbReference type="ARBA" id="ARBA00022917"/>
    </source>
</evidence>
<keyword evidence="8" id="KW-0809">Transit peptide</keyword>
<evidence type="ECO:0000256" key="12">
    <source>
        <dbReference type="SAM" id="MobiDB-lite"/>
    </source>
</evidence>
<evidence type="ECO:0000313" key="14">
    <source>
        <dbReference type="EMBL" id="KUI58393.1"/>
    </source>
</evidence>
<keyword evidence="9 11" id="KW-0030">Aminoacyl-tRNA synthetase</keyword>
<evidence type="ECO:0000313" key="15">
    <source>
        <dbReference type="Proteomes" id="UP000078576"/>
    </source>
</evidence>
<dbReference type="PRINTS" id="PR01040">
    <property type="entry name" value="TRNASYNTHTYR"/>
</dbReference>
<evidence type="ECO:0000256" key="1">
    <source>
        <dbReference type="ARBA" id="ARBA00004305"/>
    </source>
</evidence>
<dbReference type="GO" id="GO:0005759">
    <property type="term" value="C:mitochondrial matrix"/>
    <property type="evidence" value="ECO:0007669"/>
    <property type="project" value="UniProtKB-SubCell"/>
</dbReference>
<keyword evidence="4" id="KW-0507">mRNA processing</keyword>
<feature type="compositionally biased region" description="Basic and acidic residues" evidence="12">
    <location>
        <begin position="639"/>
        <end position="649"/>
    </location>
</feature>
<feature type="domain" description="Tyrosyl-tRNA synthetase C-terminal" evidence="13">
    <location>
        <begin position="440"/>
        <end position="560"/>
    </location>
</feature>
<protein>
    <recommendedName>
        <fullName evidence="11">Tyrosine--tRNA ligase</fullName>
        <ecNumber evidence="11">6.1.1.1</ecNumber>
    </recommendedName>
    <alternativeName>
        <fullName evidence="11">Tyrosyl-tRNA synthetase</fullName>
    </alternativeName>
</protein>
<evidence type="ECO:0000256" key="2">
    <source>
        <dbReference type="ARBA" id="ARBA00005594"/>
    </source>
</evidence>
<dbReference type="GO" id="GO:0004831">
    <property type="term" value="F:tyrosine-tRNA ligase activity"/>
    <property type="evidence" value="ECO:0007669"/>
    <property type="project" value="UniProtKB-EC"/>
</dbReference>
<comment type="similarity">
    <text evidence="2 11">Belongs to the class-I aminoacyl-tRNA synthetase family.</text>
</comment>
<dbReference type="InterPro" id="IPR036986">
    <property type="entry name" value="S4_RNA-bd_sf"/>
</dbReference>
<dbReference type="InterPro" id="IPR002307">
    <property type="entry name" value="Tyr-tRNA-ligase"/>
</dbReference>
<evidence type="ECO:0000259" key="13">
    <source>
        <dbReference type="Pfam" id="PF16714"/>
    </source>
</evidence>
<dbReference type="Gene3D" id="1.10.240.10">
    <property type="entry name" value="Tyrosyl-Transfer RNA Synthetase"/>
    <property type="match status" value="1"/>
</dbReference>
<keyword evidence="15" id="KW-1185">Reference proteome</keyword>
<evidence type="ECO:0000256" key="10">
    <source>
        <dbReference type="ARBA" id="ARBA00048248"/>
    </source>
</evidence>
<feature type="region of interest" description="Disordered" evidence="12">
    <location>
        <begin position="616"/>
        <end position="649"/>
    </location>
</feature>
<keyword evidence="6 11" id="KW-0067">ATP-binding</keyword>
<evidence type="ECO:0000256" key="9">
    <source>
        <dbReference type="ARBA" id="ARBA00023146"/>
    </source>
</evidence>
<dbReference type="Proteomes" id="UP000078576">
    <property type="component" value="Unassembled WGS sequence"/>
</dbReference>
<dbReference type="AlphaFoldDB" id="A0A194V3A7"/>
<keyword evidence="7 11" id="KW-0648">Protein biosynthesis</keyword>
<proteinExistence type="inferred from homology"/>
<keyword evidence="5 11" id="KW-0547">Nucleotide-binding</keyword>
<evidence type="ECO:0000256" key="6">
    <source>
        <dbReference type="ARBA" id="ARBA00022840"/>
    </source>
</evidence>
<dbReference type="InterPro" id="IPR014729">
    <property type="entry name" value="Rossmann-like_a/b/a_fold"/>
</dbReference>
<keyword evidence="3 11" id="KW-0436">Ligase</keyword>
<dbReference type="GO" id="GO:0005524">
    <property type="term" value="F:ATP binding"/>
    <property type="evidence" value="ECO:0007669"/>
    <property type="project" value="UniProtKB-KW"/>
</dbReference>
<sequence length="649" mass="72994">MAPKTSLPSLLPARAVVCRGCLRAWPSYTQKRMIGTKYLEKVRLAEKQWKVQAAEIAAGTRKHLFDEFEDRGLVKDLVGHRTKKNIRETMRLKRIGAYAGVDPTAPSLHLGHLLPLMPLFWMYMHGYTAITVIGGSTAKIGDPTGRSDTRPELSRGDLVQNLATIHYQLVTLWKHAEQASRRFGYEKEWVWRRGIVNNNAWWNKLPMLDVVKQLGSQMRMGPLLSRDTVKTRLDDGTGMSFAEFCYPLMQAWDWFELLKQRGTQLQIGGSDQYGNILTGASCVKACIANEPHPEEALPHGPLDQPIGFTVPLLTDSAGVKFGKSAGNALWLDPFKTTPYDLYGYLVRRADNEVEKLLKLFTFHPLEAISQVMKEHELDPPKRVAQHLLAYEVVWLVHGEKVANETQEQHRMVYGARQSPATDEAIPQQLEHFQATGAQTNVDNRPRVDMKLPIRVAGLTLPRIVYAAGLSESIGDGDRIIKNGGIYIGGSPGQKSASNVGMRLDQLQFTPARTWKIEDNANFLIDGKILLLRKGKHNIRCIEFISDEEWDNSGWEYPGQPLTGKFRKAMAQLRELHKTKADGGDDAAPGTGPETDIYLPSSQKLLQMTESNFERVIKKQKELEEPTEKLTDGNSNWAKPKREPADGSEW</sequence>
<dbReference type="STRING" id="694573.A0A194V3A7"/>
<evidence type="ECO:0000256" key="4">
    <source>
        <dbReference type="ARBA" id="ARBA00022664"/>
    </source>
</evidence>
<comment type="catalytic activity">
    <reaction evidence="10 11">
        <text>tRNA(Tyr) + L-tyrosine + ATP = L-tyrosyl-tRNA(Tyr) + AMP + diphosphate + H(+)</text>
        <dbReference type="Rhea" id="RHEA:10220"/>
        <dbReference type="Rhea" id="RHEA-COMP:9706"/>
        <dbReference type="Rhea" id="RHEA-COMP:9707"/>
        <dbReference type="ChEBI" id="CHEBI:15378"/>
        <dbReference type="ChEBI" id="CHEBI:30616"/>
        <dbReference type="ChEBI" id="CHEBI:33019"/>
        <dbReference type="ChEBI" id="CHEBI:58315"/>
        <dbReference type="ChEBI" id="CHEBI:78442"/>
        <dbReference type="ChEBI" id="CHEBI:78536"/>
        <dbReference type="ChEBI" id="CHEBI:456215"/>
        <dbReference type="EC" id="6.1.1.1"/>
    </reaction>
</comment>
<dbReference type="CDD" id="cd00805">
    <property type="entry name" value="TyrRS_core"/>
    <property type="match status" value="1"/>
</dbReference>
<organism evidence="14 15">
    <name type="scientific">Cytospora mali</name>
    <name type="common">Apple Valsa canker fungus</name>
    <name type="synonym">Valsa mali</name>
    <dbReference type="NCBI Taxonomy" id="578113"/>
    <lineage>
        <taxon>Eukaryota</taxon>
        <taxon>Fungi</taxon>
        <taxon>Dikarya</taxon>
        <taxon>Ascomycota</taxon>
        <taxon>Pezizomycotina</taxon>
        <taxon>Sordariomycetes</taxon>
        <taxon>Sordariomycetidae</taxon>
        <taxon>Diaporthales</taxon>
        <taxon>Cytosporaceae</taxon>
        <taxon>Cytospora</taxon>
    </lineage>
</organism>
<feature type="region of interest" description="Disordered" evidence="12">
    <location>
        <begin position="578"/>
        <end position="597"/>
    </location>
</feature>
<dbReference type="GO" id="GO:0003723">
    <property type="term" value="F:RNA binding"/>
    <property type="evidence" value="ECO:0007669"/>
    <property type="project" value="InterPro"/>
</dbReference>
<dbReference type="InterPro" id="IPR024088">
    <property type="entry name" value="Tyr-tRNA-ligase_bac-type"/>
</dbReference>
<dbReference type="Gene3D" id="3.40.50.620">
    <property type="entry name" value="HUPs"/>
    <property type="match status" value="1"/>
</dbReference>
<dbReference type="EC" id="6.1.1.1" evidence="11"/>
<dbReference type="Pfam" id="PF00579">
    <property type="entry name" value="tRNA-synt_1b"/>
    <property type="match status" value="1"/>
</dbReference>
<dbReference type="NCBIfam" id="TIGR00234">
    <property type="entry name" value="tyrS"/>
    <property type="match status" value="1"/>
</dbReference>
<dbReference type="PANTHER" id="PTHR11766:SF0">
    <property type="entry name" value="TYROSINE--TRNA LIGASE, MITOCHONDRIAL"/>
    <property type="match status" value="1"/>
</dbReference>
<dbReference type="EMBL" id="KN714712">
    <property type="protein sequence ID" value="KUI58393.1"/>
    <property type="molecule type" value="Genomic_DNA"/>
</dbReference>
<dbReference type="Pfam" id="PF16714">
    <property type="entry name" value="TyrRSs_C"/>
    <property type="match status" value="1"/>
</dbReference>
<dbReference type="GO" id="GO:0005829">
    <property type="term" value="C:cytosol"/>
    <property type="evidence" value="ECO:0007669"/>
    <property type="project" value="TreeGrafter"/>
</dbReference>
<name>A0A194V3A7_CYTMA</name>
<evidence type="ECO:0000256" key="3">
    <source>
        <dbReference type="ARBA" id="ARBA00022598"/>
    </source>
</evidence>
<evidence type="ECO:0000256" key="8">
    <source>
        <dbReference type="ARBA" id="ARBA00022946"/>
    </source>
</evidence>
<dbReference type="GO" id="GO:0006437">
    <property type="term" value="P:tyrosyl-tRNA aminoacylation"/>
    <property type="evidence" value="ECO:0007669"/>
    <property type="project" value="InterPro"/>
</dbReference>
<dbReference type="FunFam" id="1.10.240.10:FF:000001">
    <property type="entry name" value="Tyrosine--tRNA ligase"/>
    <property type="match status" value="1"/>
</dbReference>
<dbReference type="InterPro" id="IPR001412">
    <property type="entry name" value="aa-tRNA-synth_I_CS"/>
</dbReference>